<comment type="caution">
    <text evidence="4">The sequence shown here is derived from an EMBL/GenBank/DDBJ whole genome shotgun (WGS) entry which is preliminary data.</text>
</comment>
<dbReference type="Proteomes" id="UP000483362">
    <property type="component" value="Unassembled WGS sequence"/>
</dbReference>
<protein>
    <recommendedName>
        <fullName evidence="3">Cytokinin riboside 5'-monophosphate phosphoribohydrolase</fullName>
        <ecNumber evidence="3">3.2.2.n1</ecNumber>
    </recommendedName>
</protein>
<dbReference type="SUPFAM" id="SSF102405">
    <property type="entry name" value="MCP/YpsA-like"/>
    <property type="match status" value="1"/>
</dbReference>
<proteinExistence type="inferred from homology"/>
<dbReference type="NCBIfam" id="TIGR00730">
    <property type="entry name" value="Rossman fold protein, TIGR00730 family"/>
    <property type="match status" value="1"/>
</dbReference>
<sequence length="184" mass="20223">MMRIAVYCSSRDHLAPQYENAATALGQWIGSHGYTMVYGGVKSGLMHTVAQAAHESGGKLLGVVPARFVERTDPLVDRVINCHDLGDRKTIMMDNADLFVVLPGGLGTIDEWISTLSQLIVNDGDRRSIVVVNIDGIYDHQLAQLEATAHSVFARGKHIDMSIAVDNIEEMNVQLEKVSNDYEK</sequence>
<reference evidence="4 5" key="1">
    <citation type="submission" date="2019-08" db="EMBL/GenBank/DDBJ databases">
        <title>In-depth cultivation of the pig gut microbiome towards novel bacterial diversity and tailored functional studies.</title>
        <authorList>
            <person name="Wylensek D."/>
            <person name="Hitch T.C.A."/>
            <person name="Clavel T."/>
        </authorList>
    </citation>
    <scope>NUCLEOTIDE SEQUENCE [LARGE SCALE GENOMIC DNA]</scope>
    <source>
        <strain evidence="4 5">Oil-RF-744-WCA-WT-10</strain>
    </source>
</reference>
<organism evidence="4 5">
    <name type="scientific">Sodaliphilus pleomorphus</name>
    <dbReference type="NCBI Taxonomy" id="2606626"/>
    <lineage>
        <taxon>Bacteria</taxon>
        <taxon>Pseudomonadati</taxon>
        <taxon>Bacteroidota</taxon>
        <taxon>Bacteroidia</taxon>
        <taxon>Bacteroidales</taxon>
        <taxon>Muribaculaceae</taxon>
        <taxon>Sodaliphilus</taxon>
    </lineage>
</organism>
<gene>
    <name evidence="4" type="ORF">FYJ29_11655</name>
</gene>
<evidence type="ECO:0000256" key="1">
    <source>
        <dbReference type="ARBA" id="ARBA00000274"/>
    </source>
</evidence>
<keyword evidence="5" id="KW-1185">Reference proteome</keyword>
<evidence type="ECO:0000256" key="3">
    <source>
        <dbReference type="RuleBase" id="RU363015"/>
    </source>
</evidence>
<dbReference type="EC" id="3.2.2.n1" evidence="3"/>
<comment type="similarity">
    <text evidence="2 3">Belongs to the LOG family.</text>
</comment>
<evidence type="ECO:0000313" key="5">
    <source>
        <dbReference type="Proteomes" id="UP000483362"/>
    </source>
</evidence>
<dbReference type="GO" id="GO:0005829">
    <property type="term" value="C:cytosol"/>
    <property type="evidence" value="ECO:0007669"/>
    <property type="project" value="TreeGrafter"/>
</dbReference>
<dbReference type="GO" id="GO:0008714">
    <property type="term" value="F:AMP nucleosidase activity"/>
    <property type="evidence" value="ECO:0007669"/>
    <property type="project" value="UniProtKB-EC"/>
</dbReference>
<evidence type="ECO:0000256" key="2">
    <source>
        <dbReference type="ARBA" id="ARBA00006763"/>
    </source>
</evidence>
<dbReference type="AlphaFoldDB" id="A0A6L5XFX7"/>
<dbReference type="Pfam" id="PF03641">
    <property type="entry name" value="Lysine_decarbox"/>
    <property type="match status" value="1"/>
</dbReference>
<dbReference type="PANTHER" id="PTHR31223">
    <property type="entry name" value="LOG FAMILY PROTEIN YJL055W"/>
    <property type="match status" value="1"/>
</dbReference>
<evidence type="ECO:0000313" key="4">
    <source>
        <dbReference type="EMBL" id="MSS18409.1"/>
    </source>
</evidence>
<comment type="catalytic activity">
    <reaction evidence="1">
        <text>AMP + H2O = D-ribose 5-phosphate + adenine</text>
        <dbReference type="Rhea" id="RHEA:20129"/>
        <dbReference type="ChEBI" id="CHEBI:15377"/>
        <dbReference type="ChEBI" id="CHEBI:16708"/>
        <dbReference type="ChEBI" id="CHEBI:78346"/>
        <dbReference type="ChEBI" id="CHEBI:456215"/>
        <dbReference type="EC" id="3.2.2.4"/>
    </reaction>
</comment>
<dbReference type="EMBL" id="VULT01000020">
    <property type="protein sequence ID" value="MSS18409.1"/>
    <property type="molecule type" value="Genomic_DNA"/>
</dbReference>
<dbReference type="GO" id="GO:0009691">
    <property type="term" value="P:cytokinin biosynthetic process"/>
    <property type="evidence" value="ECO:0007669"/>
    <property type="project" value="UniProtKB-UniRule"/>
</dbReference>
<dbReference type="RefSeq" id="WP_154327411.1">
    <property type="nucleotide sequence ID" value="NZ_CP045696.1"/>
</dbReference>
<dbReference type="Gene3D" id="3.40.50.450">
    <property type="match status" value="1"/>
</dbReference>
<name>A0A6L5XFX7_9BACT</name>
<keyword evidence="3" id="KW-0203">Cytokinin biosynthesis</keyword>
<keyword evidence="3" id="KW-0378">Hydrolase</keyword>
<dbReference type="InterPro" id="IPR005269">
    <property type="entry name" value="LOG"/>
</dbReference>
<accession>A0A6L5XFX7</accession>
<dbReference type="InterPro" id="IPR031100">
    <property type="entry name" value="LOG_fam"/>
</dbReference>
<dbReference type="PANTHER" id="PTHR31223:SF70">
    <property type="entry name" value="LOG FAMILY PROTEIN YJL055W"/>
    <property type="match status" value="1"/>
</dbReference>